<protein>
    <recommendedName>
        <fullName evidence="1">valine--tRNA ligase</fullName>
        <ecNumber evidence="1">6.1.1.9</ecNumber>
    </recommendedName>
    <alternativeName>
        <fullName evidence="7">Valyl-tRNA synthetase</fullName>
    </alternativeName>
</protein>
<evidence type="ECO:0000256" key="3">
    <source>
        <dbReference type="ARBA" id="ARBA00022741"/>
    </source>
</evidence>
<keyword evidence="5" id="KW-0648">Protein biosynthesis</keyword>
<dbReference type="Gene3D" id="1.10.730.10">
    <property type="entry name" value="Isoleucyl-tRNA Synthetase, Domain 1"/>
    <property type="match status" value="1"/>
</dbReference>
<comment type="caution">
    <text evidence="10">The sequence shown here is derived from an EMBL/GenBank/DDBJ whole genome shotgun (WGS) entry which is preliminary data.</text>
</comment>
<gene>
    <name evidence="10" type="ORF">F2Q69_00054392</name>
</gene>
<dbReference type="CDD" id="cd07962">
    <property type="entry name" value="Anticodon_Ia_Val"/>
    <property type="match status" value="1"/>
</dbReference>
<sequence>MPFSCKWILSVLNKAVTKTVDSLNAFELADAGNTVYSWWQYQFCDVFIEAIKPCFSGENLDRTHAQDTLWVCLETGLRLLHPFMPFVTEELWQRLPSPKGCEREASIMICEYPSPIEEWTDEKVEAEMEMVMATVKTIRRLRAAESMERQRNEKLHAFALCGNITTLEIMQSHELEIRTLASLSSFEVILKGEDRASQAGSAVVETVNENLKVYLKVDGAAIDPEAEREKMRKKIEEIQNQKEKLEKSMGVSWYEEKVPAHIKEENARKLEKLLQEVDLFQES</sequence>
<dbReference type="InterPro" id="IPR033705">
    <property type="entry name" value="Anticodon_Ia_Val"/>
</dbReference>
<feature type="domain" description="Methionyl/Valyl/Leucyl/Isoleucyl-tRNA synthetase anticodon-binding" evidence="9">
    <location>
        <begin position="6"/>
        <end position="153"/>
    </location>
</feature>
<evidence type="ECO:0000256" key="4">
    <source>
        <dbReference type="ARBA" id="ARBA00022840"/>
    </source>
</evidence>
<keyword evidence="8" id="KW-0175">Coiled coil</keyword>
<evidence type="ECO:0000313" key="10">
    <source>
        <dbReference type="EMBL" id="KAF3488193.1"/>
    </source>
</evidence>
<evidence type="ECO:0000256" key="2">
    <source>
        <dbReference type="ARBA" id="ARBA00022598"/>
    </source>
</evidence>
<keyword evidence="3" id="KW-0547">Nucleotide-binding</keyword>
<dbReference type="InterPro" id="IPR013155">
    <property type="entry name" value="M/V/L/I-tRNA-synth_anticd-bd"/>
</dbReference>
<feature type="coiled-coil region" evidence="8">
    <location>
        <begin position="228"/>
        <end position="283"/>
    </location>
</feature>
<evidence type="ECO:0000256" key="5">
    <source>
        <dbReference type="ARBA" id="ARBA00022917"/>
    </source>
</evidence>
<dbReference type="Proteomes" id="UP000712600">
    <property type="component" value="Unassembled WGS sequence"/>
</dbReference>
<dbReference type="GO" id="GO:0004832">
    <property type="term" value="F:valine-tRNA ligase activity"/>
    <property type="evidence" value="ECO:0007669"/>
    <property type="project" value="UniProtKB-EC"/>
</dbReference>
<keyword evidence="2" id="KW-0436">Ligase</keyword>
<evidence type="ECO:0000256" key="7">
    <source>
        <dbReference type="ARBA" id="ARBA00029936"/>
    </source>
</evidence>
<dbReference type="EC" id="6.1.1.9" evidence="1"/>
<reference evidence="10" key="1">
    <citation type="submission" date="2019-12" db="EMBL/GenBank/DDBJ databases">
        <title>Genome sequencing and annotation of Brassica cretica.</title>
        <authorList>
            <person name="Studholme D.J."/>
            <person name="Sarris P."/>
        </authorList>
    </citation>
    <scope>NUCLEOTIDE SEQUENCE</scope>
    <source>
        <strain evidence="10">PFS-109/04</strain>
        <tissue evidence="10">Leaf</tissue>
    </source>
</reference>
<dbReference type="EMBL" id="QGKX02002183">
    <property type="protein sequence ID" value="KAF3488193.1"/>
    <property type="molecule type" value="Genomic_DNA"/>
</dbReference>
<organism evidence="10 11">
    <name type="scientific">Brassica cretica</name>
    <name type="common">Mustard</name>
    <dbReference type="NCBI Taxonomy" id="69181"/>
    <lineage>
        <taxon>Eukaryota</taxon>
        <taxon>Viridiplantae</taxon>
        <taxon>Streptophyta</taxon>
        <taxon>Embryophyta</taxon>
        <taxon>Tracheophyta</taxon>
        <taxon>Spermatophyta</taxon>
        <taxon>Magnoliopsida</taxon>
        <taxon>eudicotyledons</taxon>
        <taxon>Gunneridae</taxon>
        <taxon>Pentapetalae</taxon>
        <taxon>rosids</taxon>
        <taxon>malvids</taxon>
        <taxon>Brassicales</taxon>
        <taxon>Brassicaceae</taxon>
        <taxon>Brassiceae</taxon>
        <taxon>Brassica</taxon>
    </lineage>
</organism>
<keyword evidence="6" id="KW-0030">Aminoacyl-tRNA synthetase</keyword>
<evidence type="ECO:0000256" key="6">
    <source>
        <dbReference type="ARBA" id="ARBA00023146"/>
    </source>
</evidence>
<keyword evidence="4" id="KW-0067">ATP-binding</keyword>
<dbReference type="GO" id="GO:0005524">
    <property type="term" value="F:ATP binding"/>
    <property type="evidence" value="ECO:0007669"/>
    <property type="project" value="UniProtKB-KW"/>
</dbReference>
<dbReference type="AlphaFoldDB" id="A0A8S9MZ33"/>
<dbReference type="GO" id="GO:0006438">
    <property type="term" value="P:valyl-tRNA aminoacylation"/>
    <property type="evidence" value="ECO:0007669"/>
    <property type="project" value="InterPro"/>
</dbReference>
<evidence type="ECO:0000256" key="1">
    <source>
        <dbReference type="ARBA" id="ARBA00013169"/>
    </source>
</evidence>
<dbReference type="Pfam" id="PF08264">
    <property type="entry name" value="Anticodon_1"/>
    <property type="match status" value="1"/>
</dbReference>
<dbReference type="InterPro" id="IPR002303">
    <property type="entry name" value="Valyl-tRNA_ligase"/>
</dbReference>
<proteinExistence type="predicted"/>
<dbReference type="InterPro" id="IPR009080">
    <property type="entry name" value="tRNAsynth_Ia_anticodon-bd"/>
</dbReference>
<evidence type="ECO:0000256" key="8">
    <source>
        <dbReference type="SAM" id="Coils"/>
    </source>
</evidence>
<dbReference type="SUPFAM" id="SSF47323">
    <property type="entry name" value="Anticodon-binding domain of a subclass of class I aminoacyl-tRNA synthetases"/>
    <property type="match status" value="1"/>
</dbReference>
<dbReference type="PANTHER" id="PTHR11946">
    <property type="entry name" value="VALYL-TRNA SYNTHETASES"/>
    <property type="match status" value="1"/>
</dbReference>
<dbReference type="InterPro" id="IPR037118">
    <property type="entry name" value="Val-tRNA_synth_C_sf"/>
</dbReference>
<evidence type="ECO:0000259" key="9">
    <source>
        <dbReference type="Pfam" id="PF08264"/>
    </source>
</evidence>
<name>A0A8S9MZ33_BRACR</name>
<accession>A0A8S9MZ33</accession>
<dbReference type="PANTHER" id="PTHR11946:SF113">
    <property type="entry name" value="VALINE--TRNA LIGASE"/>
    <property type="match status" value="1"/>
</dbReference>
<dbReference type="GO" id="GO:0005829">
    <property type="term" value="C:cytosol"/>
    <property type="evidence" value="ECO:0007669"/>
    <property type="project" value="TreeGrafter"/>
</dbReference>
<dbReference type="Gene3D" id="1.10.287.380">
    <property type="entry name" value="Valyl-tRNA synthetase, C-terminal domain"/>
    <property type="match status" value="1"/>
</dbReference>
<evidence type="ECO:0000313" key="11">
    <source>
        <dbReference type="Proteomes" id="UP000712600"/>
    </source>
</evidence>